<evidence type="ECO:0000313" key="2">
    <source>
        <dbReference type="EMBL" id="ART74458.1"/>
    </source>
</evidence>
<gene>
    <name evidence="2" type="ORF">BTO20_38260</name>
</gene>
<keyword evidence="1" id="KW-0472">Membrane</keyword>
<name>A0A1Y0CGQ4_9MYCO</name>
<keyword evidence="3" id="KW-1185">Reference proteome</keyword>
<dbReference type="Gene3D" id="1.10.287.710">
    <property type="entry name" value="Helix hairpin bin"/>
    <property type="match status" value="1"/>
</dbReference>
<dbReference type="SMR" id="A0A1Y0CGQ4"/>
<dbReference type="RefSeq" id="WP_087083805.1">
    <property type="nucleotide sequence ID" value="NZ_CP020812.1"/>
</dbReference>
<reference evidence="2 3" key="1">
    <citation type="submission" date="2017-04" db="EMBL/GenBank/DDBJ databases">
        <title>Whole Genome Sequence of 1,4-Dioxane Degrading Bacterium Mycobacterium dioxanotrophicus PH-06.</title>
        <authorList>
            <person name="He Y."/>
        </authorList>
    </citation>
    <scope>NUCLEOTIDE SEQUENCE [LARGE SCALE GENOMIC DNA]</scope>
    <source>
        <strain evidence="2 3">PH-06</strain>
        <plasmid evidence="2 3">unnamed3</plasmid>
    </source>
</reference>
<feature type="transmembrane region" description="Helical" evidence="1">
    <location>
        <begin position="243"/>
        <end position="264"/>
    </location>
</feature>
<keyword evidence="1" id="KW-0812">Transmembrane</keyword>
<dbReference type="GO" id="GO:0004497">
    <property type="term" value="F:monooxygenase activity"/>
    <property type="evidence" value="ECO:0007669"/>
    <property type="project" value="UniProtKB-KW"/>
</dbReference>
<geneLocation type="plasmid" evidence="2 3">
    <name>unnamed3</name>
</geneLocation>
<dbReference type="EMBL" id="CP020812">
    <property type="protein sequence ID" value="ART74458.1"/>
    <property type="molecule type" value="Genomic_DNA"/>
</dbReference>
<organism evidence="2 3">
    <name type="scientific">Mycobacterium dioxanotrophicus</name>
    <dbReference type="NCBI Taxonomy" id="482462"/>
    <lineage>
        <taxon>Bacteria</taxon>
        <taxon>Bacillati</taxon>
        <taxon>Actinomycetota</taxon>
        <taxon>Actinomycetes</taxon>
        <taxon>Mycobacteriales</taxon>
        <taxon>Mycobacteriaceae</taxon>
        <taxon>Mycobacterium</taxon>
    </lineage>
</organism>
<accession>A0A1Y0CGQ4</accession>
<keyword evidence="1" id="KW-1133">Transmembrane helix</keyword>
<dbReference type="Gene3D" id="2.60.120.570">
    <property type="entry name" value="Particulate methane monooxygenase, b subunit. Chain: A, domain 1"/>
    <property type="match status" value="1"/>
</dbReference>
<keyword evidence="2" id="KW-0614">Plasmid</keyword>
<evidence type="ECO:0000313" key="3">
    <source>
        <dbReference type="Proteomes" id="UP000195331"/>
    </source>
</evidence>
<dbReference type="AlphaFoldDB" id="A0A1Y0CGQ4"/>
<keyword evidence="2" id="KW-0503">Monooxygenase</keyword>
<proteinExistence type="predicted"/>
<dbReference type="OrthoDB" id="178549at2"/>
<sequence length="422" mass="44636">MSQLQRSASSRPTEGHAGWARRLALTAVAVLVLLIGLAAPAAAHGEEGQQAFEKTATVTFYDVKFSTSELDIGQELTITGTLRVMESWPDHTLAAPELGFLSLNQPGPVFFVTERWLSDTFTPQSVKIHKGATYPFKIVAKARVPGTYHIHPTFAVHDAGTLVGPGQSVTIADAGEFSVPMELATGETVELGGFGIGNVVAWTAISFVIAAAYLVFWMRKGLLWRAFPVAEGRGASIISKGQVKVSVAIAVLALLLGVGSYAYAELTTGPKVPPQVARVEPAAAELDPLGKQLKVHVDSAVFQTGTGRLEFTLTVTNNSPQPVLLQKLQFSTYQAINRDVAAGSAAPDPGELVTVTPPGQIQPGETRTLTVDLDGAALAEQGLLPLNEAQIRVTGLVFFTDASGQSAISEVNELTTGILPKY</sequence>
<dbReference type="KEGG" id="mdx:BTO20_38260"/>
<evidence type="ECO:0000256" key="1">
    <source>
        <dbReference type="SAM" id="Phobius"/>
    </source>
</evidence>
<dbReference type="InterPro" id="IPR023141">
    <property type="entry name" value="NH3_CH4_mOase_suB_hlx_hairpin"/>
</dbReference>
<dbReference type="InterPro" id="IPR023301">
    <property type="entry name" value="NH3_CH4_mOase_suB_N"/>
</dbReference>
<dbReference type="Proteomes" id="UP000195331">
    <property type="component" value="Plasmid unnamed3"/>
</dbReference>
<keyword evidence="2" id="KW-0560">Oxidoreductase</keyword>
<protein>
    <submittedName>
        <fullName evidence="2">Monooxygenase</fullName>
    </submittedName>
</protein>
<dbReference type="InterPro" id="IPR006833">
    <property type="entry name" value="NH3_CH4_mOase_B"/>
</dbReference>
<dbReference type="Gene3D" id="2.60.40.1580">
    <property type="entry name" value="Particulate methane monooxygenase, b subunit. Chain: A, domain 3"/>
    <property type="match status" value="1"/>
</dbReference>
<dbReference type="InterPro" id="IPR023303">
    <property type="entry name" value="NH3_CH4_mOase_suB_C"/>
</dbReference>
<feature type="transmembrane region" description="Helical" evidence="1">
    <location>
        <begin position="199"/>
        <end position="218"/>
    </location>
</feature>
<dbReference type="Pfam" id="PF04744">
    <property type="entry name" value="Monooxygenase_B"/>
    <property type="match status" value="1"/>
</dbReference>